<dbReference type="EMBL" id="WUQX01000001">
    <property type="protein sequence ID" value="MXP77177.1"/>
    <property type="molecule type" value="Genomic_DNA"/>
</dbReference>
<dbReference type="Proteomes" id="UP000460412">
    <property type="component" value="Unassembled WGS sequence"/>
</dbReference>
<reference evidence="1 2" key="1">
    <citation type="submission" date="2019-12" db="EMBL/GenBank/DDBJ databases">
        <title>Sporaefaciens musculi gen. nov., sp. nov., a novel bacterium isolated from the caecum of an obese mouse.</title>
        <authorList>
            <person name="Rasmussen T.S."/>
            <person name="Streidl T."/>
            <person name="Hitch T.C.A."/>
            <person name="Wortmann E."/>
            <person name="Deptula P."/>
            <person name="Hansen M."/>
            <person name="Nielsen D.S."/>
            <person name="Clavel T."/>
            <person name="Vogensen F.K."/>
        </authorList>
    </citation>
    <scope>NUCLEOTIDE SEQUENCE [LARGE SCALE GENOMIC DNA]</scope>
    <source>
        <strain evidence="1 2">WCA-9-b2</strain>
    </source>
</reference>
<dbReference type="RefSeq" id="WP_159752292.1">
    <property type="nucleotide sequence ID" value="NZ_WUQX01000001.1"/>
</dbReference>
<evidence type="ECO:0000313" key="1">
    <source>
        <dbReference type="EMBL" id="MXP77177.1"/>
    </source>
</evidence>
<dbReference type="InterPro" id="IPR036388">
    <property type="entry name" value="WH-like_DNA-bd_sf"/>
</dbReference>
<dbReference type="InterPro" id="IPR011991">
    <property type="entry name" value="ArsR-like_HTH"/>
</dbReference>
<dbReference type="CDD" id="cd00090">
    <property type="entry name" value="HTH_ARSR"/>
    <property type="match status" value="1"/>
</dbReference>
<comment type="caution">
    <text evidence="1">The sequence shown here is derived from an EMBL/GenBank/DDBJ whole genome shotgun (WGS) entry which is preliminary data.</text>
</comment>
<dbReference type="Gene3D" id="1.10.10.10">
    <property type="entry name" value="Winged helix-like DNA-binding domain superfamily/Winged helix DNA-binding domain"/>
    <property type="match status" value="1"/>
</dbReference>
<name>A0A7X3MJ29_9FIRM</name>
<dbReference type="AlphaFoldDB" id="A0A7X3MJ29"/>
<accession>A0A7X3MJ29</accession>
<keyword evidence="2" id="KW-1185">Reference proteome</keyword>
<dbReference type="InterPro" id="IPR036390">
    <property type="entry name" value="WH_DNA-bd_sf"/>
</dbReference>
<evidence type="ECO:0000313" key="2">
    <source>
        <dbReference type="Proteomes" id="UP000460412"/>
    </source>
</evidence>
<proteinExistence type="predicted"/>
<protein>
    <submittedName>
        <fullName evidence="1">Uncharacterized protein</fullName>
    </submittedName>
</protein>
<gene>
    <name evidence="1" type="ORF">GN277_17890</name>
</gene>
<dbReference type="SUPFAM" id="SSF46785">
    <property type="entry name" value="Winged helix' DNA-binding domain"/>
    <property type="match status" value="1"/>
</dbReference>
<sequence>MNEELVRTQYVIMQLLRKNKATNCIRGMTAIELSEQEGRNKPNTLYKHIKILEKRNLVESGVKVERANSYYINELGLELLKKYDDMEEEKNGYNNEC</sequence>
<organism evidence="1 2">
    <name type="scientific">Sporofaciens musculi</name>
    <dbReference type="NCBI Taxonomy" id="2681861"/>
    <lineage>
        <taxon>Bacteria</taxon>
        <taxon>Bacillati</taxon>
        <taxon>Bacillota</taxon>
        <taxon>Clostridia</taxon>
        <taxon>Lachnospirales</taxon>
        <taxon>Lachnospiraceae</taxon>
        <taxon>Sporofaciens</taxon>
    </lineage>
</organism>